<evidence type="ECO:0000256" key="1">
    <source>
        <dbReference type="SAM" id="MobiDB-lite"/>
    </source>
</evidence>
<organism evidence="2 3">
    <name type="scientific">Sphingomonas taxi</name>
    <dbReference type="NCBI Taxonomy" id="1549858"/>
    <lineage>
        <taxon>Bacteria</taxon>
        <taxon>Pseudomonadati</taxon>
        <taxon>Pseudomonadota</taxon>
        <taxon>Alphaproteobacteria</taxon>
        <taxon>Sphingomonadales</taxon>
        <taxon>Sphingomonadaceae</taxon>
        <taxon>Sphingomonas</taxon>
    </lineage>
</organism>
<evidence type="ECO:0000313" key="2">
    <source>
        <dbReference type="EMBL" id="PZO76353.1"/>
    </source>
</evidence>
<dbReference type="SUPFAM" id="SSF52540">
    <property type="entry name" value="P-loop containing nucleoside triphosphate hydrolases"/>
    <property type="match status" value="1"/>
</dbReference>
<dbReference type="Gene3D" id="3.40.50.300">
    <property type="entry name" value="P-loop containing nucleotide triphosphate hydrolases"/>
    <property type="match status" value="1"/>
</dbReference>
<dbReference type="InterPro" id="IPR027417">
    <property type="entry name" value="P-loop_NTPase"/>
</dbReference>
<dbReference type="Proteomes" id="UP000249555">
    <property type="component" value="Unassembled WGS sequence"/>
</dbReference>
<gene>
    <name evidence="2" type="ORF">DI640_02010</name>
</gene>
<name>A0A2W4Z239_9SPHN</name>
<evidence type="ECO:0008006" key="4">
    <source>
        <dbReference type="Google" id="ProtNLM"/>
    </source>
</evidence>
<dbReference type="AlphaFoldDB" id="A0A2W4Z239"/>
<reference evidence="2 3" key="1">
    <citation type="submission" date="2017-08" db="EMBL/GenBank/DDBJ databases">
        <title>Infants hospitalized years apart are colonized by the same room-sourced microbial strains.</title>
        <authorList>
            <person name="Brooks B."/>
            <person name="Olm M.R."/>
            <person name="Firek B.A."/>
            <person name="Baker R."/>
            <person name="Thomas B.C."/>
            <person name="Morowitz M.J."/>
            <person name="Banfield J.F."/>
        </authorList>
    </citation>
    <scope>NUCLEOTIDE SEQUENCE [LARGE SCALE GENOMIC DNA]</scope>
    <source>
        <strain evidence="2">S2_018_000_R3_119</strain>
    </source>
</reference>
<proteinExistence type="predicted"/>
<evidence type="ECO:0000313" key="3">
    <source>
        <dbReference type="Proteomes" id="UP000249555"/>
    </source>
</evidence>
<comment type="caution">
    <text evidence="2">The sequence shown here is derived from an EMBL/GenBank/DDBJ whole genome shotgun (WGS) entry which is preliminary data.</text>
</comment>
<dbReference type="EMBL" id="QFMX01000002">
    <property type="protein sequence ID" value="PZO76353.1"/>
    <property type="molecule type" value="Genomic_DNA"/>
</dbReference>
<sequence length="225" mass="23180">MRLRSTTGPATAGFDRDTHTGPTDVVAPGSVDPLVVAAYASDTPYVVAARAIRSSILQSYADSDRGSRACALIGIDCDEALAVLAANLGVVMAQAGSQTVIVDANRAHPRIASLFQLADHAEHQVTAIPGLLVSGTGAETPGGSEPVEQRSLIEQHDAIATSASQLIAATVVNATNGATSIADALTGFDTAVIVIRKHFTKRNVVRGLIEVLDQHGIPITGTVLV</sequence>
<protein>
    <recommendedName>
        <fullName evidence="4">Mrp family chromosome partitioning ATPase</fullName>
    </recommendedName>
</protein>
<feature type="region of interest" description="Disordered" evidence="1">
    <location>
        <begin position="1"/>
        <end position="25"/>
    </location>
</feature>
<accession>A0A2W4Z239</accession>